<feature type="compositionally biased region" description="Pro residues" evidence="1">
    <location>
        <begin position="35"/>
        <end position="49"/>
    </location>
</feature>
<gene>
    <name evidence="3" type="ORF">BLA60_13365</name>
</gene>
<evidence type="ECO:0000256" key="1">
    <source>
        <dbReference type="SAM" id="MobiDB-lite"/>
    </source>
</evidence>
<keyword evidence="2" id="KW-0812">Transmembrane</keyword>
<organism evidence="3 4">
    <name type="scientific">Actinophytocola xinjiangensis</name>
    <dbReference type="NCBI Taxonomy" id="485602"/>
    <lineage>
        <taxon>Bacteria</taxon>
        <taxon>Bacillati</taxon>
        <taxon>Actinomycetota</taxon>
        <taxon>Actinomycetes</taxon>
        <taxon>Pseudonocardiales</taxon>
        <taxon>Pseudonocardiaceae</taxon>
    </lineage>
</organism>
<sequence length="291" mass="31392">MADNEHEVPGQPGPPPAAQDPGDAPTPPRGELIMPPTPPSDPAPPPAPREPTVIDPEQVREFQQFQQFQELMRQQRDRGFPQGEPPPPGFLQPWGPQQPRRGPIRRALGAAVSKIVTAVVVVLLLIGAGWFAIDYFFGGPPSQAPASQIGGNKTKDRLLFEKNPRSAVRRVYENIAMGDQRGTCDRFTPQARTQFTNAFGGDSCETVVDTLKAQVTEGMKDEYANPWIPASAATPTGQTATVSSCDLDVEGGPRLGRFTLGVIEESLDGQWIVTAYEQETCSGEPASPPTS</sequence>
<evidence type="ECO:0000256" key="2">
    <source>
        <dbReference type="SAM" id="Phobius"/>
    </source>
</evidence>
<keyword evidence="4" id="KW-1185">Reference proteome</keyword>
<feature type="compositionally biased region" description="Pro residues" evidence="1">
    <location>
        <begin position="11"/>
        <end position="28"/>
    </location>
</feature>
<dbReference type="OrthoDB" id="5181787at2"/>
<dbReference type="Proteomes" id="UP000185696">
    <property type="component" value="Unassembled WGS sequence"/>
</dbReference>
<reference evidence="3 4" key="1">
    <citation type="submission" date="2016-12" db="EMBL/GenBank/DDBJ databases">
        <title>The draft genome sequence of Actinophytocola xinjiangensis.</title>
        <authorList>
            <person name="Wang W."/>
            <person name="Yuan L."/>
        </authorList>
    </citation>
    <scope>NUCLEOTIDE SEQUENCE [LARGE SCALE GENOMIC DNA]</scope>
    <source>
        <strain evidence="3 4">CGMCC 4.4663</strain>
    </source>
</reference>
<feature type="region of interest" description="Disordered" evidence="1">
    <location>
        <begin position="1"/>
        <end position="58"/>
    </location>
</feature>
<name>A0A7Z0WNE4_9PSEU</name>
<keyword evidence="2" id="KW-0472">Membrane</keyword>
<dbReference type="AlphaFoldDB" id="A0A7Z0WNE4"/>
<feature type="compositionally biased region" description="Low complexity" evidence="1">
    <location>
        <begin position="91"/>
        <end position="101"/>
    </location>
</feature>
<accession>A0A7Z0WNE4</accession>
<keyword evidence="2" id="KW-1133">Transmembrane helix</keyword>
<protein>
    <submittedName>
        <fullName evidence="3">Uncharacterized protein</fullName>
    </submittedName>
</protein>
<proteinExistence type="predicted"/>
<feature type="region of interest" description="Disordered" evidence="1">
    <location>
        <begin position="76"/>
        <end position="102"/>
    </location>
</feature>
<evidence type="ECO:0000313" key="3">
    <source>
        <dbReference type="EMBL" id="OLF11005.1"/>
    </source>
</evidence>
<dbReference type="EMBL" id="MSIF01000005">
    <property type="protein sequence ID" value="OLF11005.1"/>
    <property type="molecule type" value="Genomic_DNA"/>
</dbReference>
<comment type="caution">
    <text evidence="3">The sequence shown here is derived from an EMBL/GenBank/DDBJ whole genome shotgun (WGS) entry which is preliminary data.</text>
</comment>
<evidence type="ECO:0000313" key="4">
    <source>
        <dbReference type="Proteomes" id="UP000185696"/>
    </source>
</evidence>
<feature type="transmembrane region" description="Helical" evidence="2">
    <location>
        <begin position="107"/>
        <end position="133"/>
    </location>
</feature>
<dbReference type="RefSeq" id="WP_075133167.1">
    <property type="nucleotide sequence ID" value="NZ_MSIF01000005.1"/>
</dbReference>